<accession>A0A533Q911</accession>
<name>A0A533Q911_9BACT</name>
<dbReference type="Proteomes" id="UP000319783">
    <property type="component" value="Unassembled WGS sequence"/>
</dbReference>
<evidence type="ECO:0000259" key="1">
    <source>
        <dbReference type="Pfam" id="PF13182"/>
    </source>
</evidence>
<reference evidence="2 3" key="1">
    <citation type="submission" date="2019-04" db="EMBL/GenBank/DDBJ databases">
        <title>Genome of a novel bacterium Candidatus Jettenia ecosi reconstructed from metagenome of an anammox bioreactor.</title>
        <authorList>
            <person name="Mardanov A.V."/>
            <person name="Beletsky A.V."/>
            <person name="Ravin N.V."/>
            <person name="Botchkova E.A."/>
            <person name="Litti Y.V."/>
            <person name="Nozhevnikova A.N."/>
        </authorList>
    </citation>
    <scope>NUCLEOTIDE SEQUENCE [LARGE SCALE GENOMIC DNA]</scope>
    <source>
        <strain evidence="2">J2</strain>
    </source>
</reference>
<dbReference type="InterPro" id="IPR025248">
    <property type="entry name" value="DUF4007"/>
</dbReference>
<comment type="caution">
    <text evidence="2">The sequence shown here is derived from an EMBL/GenBank/DDBJ whole genome shotgun (WGS) entry which is preliminary data.</text>
</comment>
<dbReference type="Pfam" id="PF13182">
    <property type="entry name" value="DUF4007"/>
    <property type="match status" value="1"/>
</dbReference>
<dbReference type="AlphaFoldDB" id="A0A533Q911"/>
<sequence>MKPQTKYKISGHETFPLRYTWLPKAVKIVKDNPKIFSDEDDAMVSLGVGKNMVRAIRFWSEAAGIIKFQGKNGFIVTEFGEALFGEDGLDPYLEDIQTLWLIHWKLSTQVSEPLFAWDYLLNQWQEPDLTRTAVLRFLQQKANTFDKKLSSVTLEQHFDTFLHTYFPTRGRKGHIQEDNLDCPLVELELIQKIGEREVDNASRKRELIYAFRREPKPEISDRLFAYCLHDFFIQRNPNETTLSFREISVGHVSPGQIFKLPEDDLRERLESLNSQTNKLFSYQESQSIQQVSKHSTLQETTLIKAIYDHEKVCS</sequence>
<gene>
    <name evidence="2" type="ORF">JETT_2560</name>
</gene>
<dbReference type="EMBL" id="SULG01000059">
    <property type="protein sequence ID" value="TLD41178.1"/>
    <property type="molecule type" value="Genomic_DNA"/>
</dbReference>
<evidence type="ECO:0000313" key="2">
    <source>
        <dbReference type="EMBL" id="TLD41178.1"/>
    </source>
</evidence>
<feature type="domain" description="DUF4007" evidence="1">
    <location>
        <begin position="10"/>
        <end position="300"/>
    </location>
</feature>
<evidence type="ECO:0000313" key="3">
    <source>
        <dbReference type="Proteomes" id="UP000319783"/>
    </source>
</evidence>
<protein>
    <recommendedName>
        <fullName evidence="1">DUF4007 domain-containing protein</fullName>
    </recommendedName>
</protein>
<organism evidence="2 3">
    <name type="scientific">Candidatus Jettenia ecosi</name>
    <dbReference type="NCBI Taxonomy" id="2494326"/>
    <lineage>
        <taxon>Bacteria</taxon>
        <taxon>Pseudomonadati</taxon>
        <taxon>Planctomycetota</taxon>
        <taxon>Candidatus Brocadiia</taxon>
        <taxon>Candidatus Brocadiales</taxon>
        <taxon>Candidatus Brocadiaceae</taxon>
        <taxon>Candidatus Jettenia</taxon>
    </lineage>
</organism>
<proteinExistence type="predicted"/>